<dbReference type="eggNOG" id="KOG2541">
    <property type="taxonomic scope" value="Eukaryota"/>
</dbReference>
<name>F0ZRL1_DICPU</name>
<gene>
    <name evidence="7" type="ORF">DICPUDRAFT_154535</name>
</gene>
<evidence type="ECO:0000313" key="7">
    <source>
        <dbReference type="EMBL" id="EGC33438.1"/>
    </source>
</evidence>
<dbReference type="STRING" id="5786.F0ZRL1"/>
<dbReference type="SUPFAM" id="SSF53474">
    <property type="entry name" value="alpha/beta-Hydrolases"/>
    <property type="match status" value="1"/>
</dbReference>
<keyword evidence="3 6" id="KW-0732">Signal</keyword>
<reference evidence="8" key="1">
    <citation type="journal article" date="2011" name="Genome Biol.">
        <title>Comparative genomics of the social amoebae Dictyostelium discoideum and Dictyostelium purpureum.</title>
        <authorList>
            <consortium name="US DOE Joint Genome Institute (JGI-PGF)"/>
            <person name="Sucgang R."/>
            <person name="Kuo A."/>
            <person name="Tian X."/>
            <person name="Salerno W."/>
            <person name="Parikh A."/>
            <person name="Feasley C.L."/>
            <person name="Dalin E."/>
            <person name="Tu H."/>
            <person name="Huang E."/>
            <person name="Barry K."/>
            <person name="Lindquist E."/>
            <person name="Shapiro H."/>
            <person name="Bruce D."/>
            <person name="Schmutz J."/>
            <person name="Salamov A."/>
            <person name="Fey P."/>
            <person name="Gaudet P."/>
            <person name="Anjard C."/>
            <person name="Babu M.M."/>
            <person name="Basu S."/>
            <person name="Bushmanova Y."/>
            <person name="van der Wel H."/>
            <person name="Katoh-Kurasawa M."/>
            <person name="Dinh C."/>
            <person name="Coutinho P.M."/>
            <person name="Saito T."/>
            <person name="Elias M."/>
            <person name="Schaap P."/>
            <person name="Kay R.R."/>
            <person name="Henrissat B."/>
            <person name="Eichinger L."/>
            <person name="Rivero F."/>
            <person name="Putnam N.H."/>
            <person name="West C.M."/>
            <person name="Loomis W.F."/>
            <person name="Chisholm R.L."/>
            <person name="Shaulsky G."/>
            <person name="Strassmann J.E."/>
            <person name="Queller D.C."/>
            <person name="Kuspa A."/>
            <person name="Grigoriev I.V."/>
        </authorList>
    </citation>
    <scope>NUCLEOTIDE SEQUENCE [LARGE SCALE GENOMIC DNA]</scope>
    <source>
        <strain evidence="8">QSDP1</strain>
    </source>
</reference>
<sequence>MRFLAVFLILLSVASIISAYRPVVLMHGVTTGSSAMNNLEKWIQEALPGIYVKNVEIGNGKLDSIFMDMNQQVEEFKNVVQSDPNLANGFNVIGFSQGTLISRAFIERFNEPKVNNYIGWNGPQAGQFGTPFVNIQWVDKLLTTLTYSDHVQDNIAPAEYWKNPFKIPEYLEKSIFLADINNEGEAKNQTYKDNISSLSNMILSYSINDKTIVPKESGWFGFYADGNTDNIVPLQQQDQYTQDWLGLRTLDESGRLHFFTTDCTHKDHPIEDYCKIYFTNYTLPWLQN</sequence>
<dbReference type="GeneID" id="10504412"/>
<evidence type="ECO:0000256" key="3">
    <source>
        <dbReference type="ARBA" id="ARBA00022729"/>
    </source>
</evidence>
<dbReference type="GO" id="GO:0008474">
    <property type="term" value="F:palmitoyl-(protein) hydrolase activity"/>
    <property type="evidence" value="ECO:0007669"/>
    <property type="project" value="UniProtKB-EC"/>
</dbReference>
<dbReference type="FunCoup" id="F0ZRL1">
    <property type="interactions" value="26"/>
</dbReference>
<dbReference type="OMA" id="AWHTRRD"/>
<evidence type="ECO:0000313" key="8">
    <source>
        <dbReference type="Proteomes" id="UP000001064"/>
    </source>
</evidence>
<keyword evidence="8" id="KW-1185">Reference proteome</keyword>
<dbReference type="Gene3D" id="3.40.50.1820">
    <property type="entry name" value="alpha/beta hydrolase"/>
    <property type="match status" value="1"/>
</dbReference>
<dbReference type="PANTHER" id="PTHR11247:SF67">
    <property type="entry name" value="PALMITOYL-PROTEIN THIOESTERASE 3"/>
    <property type="match status" value="1"/>
</dbReference>
<feature type="signal peptide" evidence="6">
    <location>
        <begin position="1"/>
        <end position="19"/>
    </location>
</feature>
<organism evidence="7 8">
    <name type="scientific">Dictyostelium purpureum</name>
    <name type="common">Slime mold</name>
    <dbReference type="NCBI Taxonomy" id="5786"/>
    <lineage>
        <taxon>Eukaryota</taxon>
        <taxon>Amoebozoa</taxon>
        <taxon>Evosea</taxon>
        <taxon>Eumycetozoa</taxon>
        <taxon>Dictyostelia</taxon>
        <taxon>Dictyosteliales</taxon>
        <taxon>Dictyosteliaceae</taxon>
        <taxon>Dictyostelium</taxon>
    </lineage>
</organism>
<dbReference type="InParanoid" id="F0ZRL1"/>
<evidence type="ECO:0000256" key="1">
    <source>
        <dbReference type="ARBA" id="ARBA00010758"/>
    </source>
</evidence>
<feature type="chain" id="PRO_5003261917" description="palmitoyl-protein hydrolase" evidence="6">
    <location>
        <begin position="20"/>
        <end position="288"/>
    </location>
</feature>
<dbReference type="KEGG" id="dpp:DICPUDRAFT_154535"/>
<dbReference type="RefSeq" id="XP_003290057.1">
    <property type="nucleotide sequence ID" value="XM_003290009.1"/>
</dbReference>
<dbReference type="PANTHER" id="PTHR11247">
    <property type="entry name" value="PALMITOYL-PROTEIN THIOESTERASE/DOLICHYLDIPHOSPHATASE 1"/>
    <property type="match status" value="1"/>
</dbReference>
<dbReference type="Proteomes" id="UP000001064">
    <property type="component" value="Unassembled WGS sequence"/>
</dbReference>
<dbReference type="EC" id="3.1.2.22" evidence="2"/>
<dbReference type="VEuPathDB" id="AmoebaDB:DICPUDRAFT_154535"/>
<dbReference type="InterPro" id="IPR029058">
    <property type="entry name" value="AB_hydrolase_fold"/>
</dbReference>
<comment type="similarity">
    <text evidence="1">Belongs to the palmitoyl-protein thioesterase family.</text>
</comment>
<dbReference type="FunFam" id="3.40.50.1820:FF:000107">
    <property type="entry name" value="Palmitoyl-protein thioesterase 1"/>
    <property type="match status" value="1"/>
</dbReference>
<accession>F0ZRL1</accession>
<evidence type="ECO:0000256" key="2">
    <source>
        <dbReference type="ARBA" id="ARBA00012423"/>
    </source>
</evidence>
<dbReference type="AlphaFoldDB" id="F0ZRL1"/>
<keyword evidence="5" id="KW-0325">Glycoprotein</keyword>
<proteinExistence type="inferred from homology"/>
<dbReference type="OrthoDB" id="10263094at2759"/>
<dbReference type="Pfam" id="PF02089">
    <property type="entry name" value="Palm_thioest"/>
    <property type="match status" value="1"/>
</dbReference>
<dbReference type="EMBL" id="GL871142">
    <property type="protein sequence ID" value="EGC33438.1"/>
    <property type="molecule type" value="Genomic_DNA"/>
</dbReference>
<protein>
    <recommendedName>
        <fullName evidence="2">palmitoyl-protein hydrolase</fullName>
        <ecNumber evidence="2">3.1.2.22</ecNumber>
    </recommendedName>
</protein>
<evidence type="ECO:0000256" key="4">
    <source>
        <dbReference type="ARBA" id="ARBA00022801"/>
    </source>
</evidence>
<keyword evidence="4" id="KW-0378">Hydrolase</keyword>
<evidence type="ECO:0000256" key="6">
    <source>
        <dbReference type="SAM" id="SignalP"/>
    </source>
</evidence>
<evidence type="ECO:0000256" key="5">
    <source>
        <dbReference type="ARBA" id="ARBA00023180"/>
    </source>
</evidence>